<protein>
    <submittedName>
        <fullName evidence="1">Type II toxin-antitoxin system HicB family antitoxin</fullName>
    </submittedName>
</protein>
<dbReference type="EMBL" id="JACYTR010000005">
    <property type="protein sequence ID" value="MBD8524913.1"/>
    <property type="molecule type" value="Genomic_DNA"/>
</dbReference>
<evidence type="ECO:0000313" key="2">
    <source>
        <dbReference type="Proteomes" id="UP000613768"/>
    </source>
</evidence>
<comment type="caution">
    <text evidence="1">The sequence shown here is derived from an EMBL/GenBank/DDBJ whole genome shotgun (WGS) entry which is preliminary data.</text>
</comment>
<proteinExistence type="predicted"/>
<evidence type="ECO:0000313" key="1">
    <source>
        <dbReference type="EMBL" id="MBD8524913.1"/>
    </source>
</evidence>
<dbReference type="AlphaFoldDB" id="A0AAW3ZFH9"/>
<sequence length="63" mass="7447">MSAQLKIDFWKGEQYWIGKLVDHPEILSQGESLEELEENLRSAYREMLLDDVAEEFEVKYIAL</sequence>
<accession>A0AAW3ZFH9</accession>
<dbReference type="Gene3D" id="3.30.160.250">
    <property type="match status" value="1"/>
</dbReference>
<dbReference type="RefSeq" id="WP_192028260.1">
    <property type="nucleotide sequence ID" value="NZ_JACYTR010000005.1"/>
</dbReference>
<organism evidence="1 2">
    <name type="scientific">Pseudomarimonas arenosa</name>
    <dbReference type="NCBI Taxonomy" id="2774145"/>
    <lineage>
        <taxon>Bacteria</taxon>
        <taxon>Pseudomonadati</taxon>
        <taxon>Pseudomonadota</taxon>
        <taxon>Gammaproteobacteria</taxon>
        <taxon>Lysobacterales</taxon>
        <taxon>Lysobacteraceae</taxon>
        <taxon>Pseudomarimonas</taxon>
    </lineage>
</organism>
<gene>
    <name evidence="1" type="ORF">IFO71_04075</name>
</gene>
<dbReference type="Proteomes" id="UP000613768">
    <property type="component" value="Unassembled WGS sequence"/>
</dbReference>
<keyword evidence="2" id="KW-1185">Reference proteome</keyword>
<reference evidence="1 2" key="1">
    <citation type="submission" date="2020-09" db="EMBL/GenBank/DDBJ databases">
        <title>Pseudoxanthomonas sp. CAU 1598 isolated from sand of Yaerae Beach.</title>
        <authorList>
            <person name="Kim W."/>
        </authorList>
    </citation>
    <scope>NUCLEOTIDE SEQUENCE [LARGE SCALE GENOMIC DNA]</scope>
    <source>
        <strain evidence="1 2">CAU 1598</strain>
    </source>
</reference>
<name>A0AAW3ZFH9_9GAMM</name>
<dbReference type="InterPro" id="IPR035069">
    <property type="entry name" value="TTHA1013/TTHA0281-like"/>
</dbReference>
<dbReference type="SUPFAM" id="SSF143100">
    <property type="entry name" value="TTHA1013/TTHA0281-like"/>
    <property type="match status" value="1"/>
</dbReference>